<sequence>MYELTFTGGVRVAEADVNGDGVDDLIVAPGVGGGPRVEVFDGVTGKLIYNFFAYEPTFTGGLFVAGGDVNGDGYADIIIGTDQGGGPRVTIFSGKDGSELADYFAYDPSLRSGVRVAAGDLYGTGVDEVITAPGDGAASDVIVWGGGATGFPLTQMASFFAFDPSYTGGVYVAGSSAGPNGQGVIVVGTGDDTANYPGDRVRVFDGLGNQSADIEAFTPDASGNPFTSPVRVATFDANGDGIPDYAIASGPGSPPRVRIINGLNNRPLDAEFQPFESTFLGGVNIG</sequence>
<dbReference type="Gene3D" id="2.130.10.130">
    <property type="entry name" value="Integrin alpha, N-terminal"/>
    <property type="match status" value="1"/>
</dbReference>
<proteinExistence type="predicted"/>
<protein>
    <submittedName>
        <fullName evidence="2">Alkaline phosphatase</fullName>
    </submittedName>
</protein>
<dbReference type="Proteomes" id="UP000214646">
    <property type="component" value="Unassembled WGS sequence"/>
</dbReference>
<evidence type="ECO:0000256" key="1">
    <source>
        <dbReference type="ARBA" id="ARBA00022729"/>
    </source>
</evidence>
<evidence type="ECO:0000313" key="2">
    <source>
        <dbReference type="EMBL" id="OWK40436.1"/>
    </source>
</evidence>
<evidence type="ECO:0000313" key="3">
    <source>
        <dbReference type="Proteomes" id="UP000214646"/>
    </source>
</evidence>
<name>A0A225DS57_9BACT</name>
<dbReference type="InterPro" id="IPR013517">
    <property type="entry name" value="FG-GAP"/>
</dbReference>
<reference evidence="3" key="1">
    <citation type="submission" date="2017-06" db="EMBL/GenBank/DDBJ databases">
        <title>Genome analysis of Fimbriiglobus ruber SP5, the first member of the order Planctomycetales with confirmed chitinolytic capability.</title>
        <authorList>
            <person name="Ravin N.V."/>
            <person name="Rakitin A.L."/>
            <person name="Ivanova A.A."/>
            <person name="Beletsky A.V."/>
            <person name="Kulichevskaya I.S."/>
            <person name="Mardanov A.V."/>
            <person name="Dedysh S.N."/>
        </authorList>
    </citation>
    <scope>NUCLEOTIDE SEQUENCE [LARGE SCALE GENOMIC DNA]</scope>
    <source>
        <strain evidence="3">SP5</strain>
    </source>
</reference>
<keyword evidence="1" id="KW-0732">Signal</keyword>
<gene>
    <name evidence="2" type="ORF">FRUB_05355</name>
</gene>
<accession>A0A225DS57</accession>
<dbReference type="Pfam" id="PF01839">
    <property type="entry name" value="FG-GAP"/>
    <property type="match status" value="1"/>
</dbReference>
<dbReference type="InterPro" id="IPR028994">
    <property type="entry name" value="Integrin_alpha_N"/>
</dbReference>
<comment type="caution">
    <text evidence="2">The sequence shown here is derived from an EMBL/GenBank/DDBJ whole genome shotgun (WGS) entry which is preliminary data.</text>
</comment>
<dbReference type="AlphaFoldDB" id="A0A225DS57"/>
<dbReference type="SUPFAM" id="SSF69318">
    <property type="entry name" value="Integrin alpha N-terminal domain"/>
    <property type="match status" value="2"/>
</dbReference>
<organism evidence="2 3">
    <name type="scientific">Fimbriiglobus ruber</name>
    <dbReference type="NCBI Taxonomy" id="1908690"/>
    <lineage>
        <taxon>Bacteria</taxon>
        <taxon>Pseudomonadati</taxon>
        <taxon>Planctomycetota</taxon>
        <taxon>Planctomycetia</taxon>
        <taxon>Gemmatales</taxon>
        <taxon>Gemmataceae</taxon>
        <taxon>Fimbriiglobus</taxon>
    </lineage>
</organism>
<keyword evidence="3" id="KW-1185">Reference proteome</keyword>
<dbReference type="EMBL" id="NIDE01000008">
    <property type="protein sequence ID" value="OWK40436.1"/>
    <property type="molecule type" value="Genomic_DNA"/>
</dbReference>